<proteinExistence type="predicted"/>
<accession>A0A9I9EJ22</accession>
<dbReference type="Gramene" id="MELO3C031436.2.1">
    <property type="protein sequence ID" value="MELO3C031436.2.1"/>
    <property type="gene ID" value="MELO3C031436.2"/>
</dbReference>
<dbReference type="AlphaFoldDB" id="A0A9I9EJ22"/>
<organism evidence="2">
    <name type="scientific">Cucumis melo</name>
    <name type="common">Muskmelon</name>
    <dbReference type="NCBI Taxonomy" id="3656"/>
    <lineage>
        <taxon>Eukaryota</taxon>
        <taxon>Viridiplantae</taxon>
        <taxon>Streptophyta</taxon>
        <taxon>Embryophyta</taxon>
        <taxon>Tracheophyta</taxon>
        <taxon>Spermatophyta</taxon>
        <taxon>Magnoliopsida</taxon>
        <taxon>eudicotyledons</taxon>
        <taxon>Gunneridae</taxon>
        <taxon>Pentapetalae</taxon>
        <taxon>rosids</taxon>
        <taxon>fabids</taxon>
        <taxon>Cucurbitales</taxon>
        <taxon>Cucurbitaceae</taxon>
        <taxon>Benincaseae</taxon>
        <taxon>Cucumis</taxon>
    </lineage>
</organism>
<evidence type="ECO:0000256" key="1">
    <source>
        <dbReference type="SAM" id="Phobius"/>
    </source>
</evidence>
<sequence length="202" mass="23084">MTQFDLLIIEREKIKYGGGQDFFILGQIWAKFFLALSCVLALAVFGFGNGYEKKGEIGIFELKRGDFLVKYTNWGATIMSLLVPDKHGLSPFCPFSLGFLSHKTSYKSSLSINQLIFLTSETNLIQHVFYKAHQELHSERGKKSIRAGVGRITFIQNLDTLPSRSLLRNFYKALSLLQQPLEQFLNHHHLTPTCIISDKYLY</sequence>
<reference evidence="2" key="1">
    <citation type="submission" date="2023-03" db="UniProtKB">
        <authorList>
            <consortium name="EnsemblPlants"/>
        </authorList>
    </citation>
    <scope>IDENTIFICATION</scope>
</reference>
<keyword evidence="1" id="KW-0472">Membrane</keyword>
<dbReference type="Gramene" id="MELO3C034493.2.1">
    <property type="protein sequence ID" value="MELO3C034493.2.1"/>
    <property type="gene ID" value="MELO3C034493.2"/>
</dbReference>
<dbReference type="EnsemblPlants" id="MELO3C031436.2.1">
    <property type="protein sequence ID" value="MELO3C031436.2.1"/>
    <property type="gene ID" value="MELO3C031436.2"/>
</dbReference>
<evidence type="ECO:0000313" key="2">
    <source>
        <dbReference type="EnsemblPlants" id="MELO3C034493.2.1"/>
    </source>
</evidence>
<protein>
    <submittedName>
        <fullName evidence="2">Uncharacterized protein</fullName>
    </submittedName>
</protein>
<feature type="transmembrane region" description="Helical" evidence="1">
    <location>
        <begin position="28"/>
        <end position="47"/>
    </location>
</feature>
<name>A0A9I9EJ22_CUCME</name>
<keyword evidence="1" id="KW-0812">Transmembrane</keyword>
<dbReference type="EnsemblPlants" id="MELO3C034493.2.1">
    <property type="protein sequence ID" value="MELO3C034493.2.1"/>
    <property type="gene ID" value="MELO3C034493.2"/>
</dbReference>
<keyword evidence="1" id="KW-1133">Transmembrane helix</keyword>